<feature type="compositionally biased region" description="Acidic residues" evidence="1">
    <location>
        <begin position="48"/>
        <end position="65"/>
    </location>
</feature>
<feature type="region of interest" description="Disordered" evidence="1">
    <location>
        <begin position="33"/>
        <end position="81"/>
    </location>
</feature>
<dbReference type="AlphaFoldDB" id="A0A5M6C3H1"/>
<organism evidence="2 3">
    <name type="scientific">Kwoniella shandongensis</name>
    <dbReference type="NCBI Taxonomy" id="1734106"/>
    <lineage>
        <taxon>Eukaryota</taxon>
        <taxon>Fungi</taxon>
        <taxon>Dikarya</taxon>
        <taxon>Basidiomycota</taxon>
        <taxon>Agaricomycotina</taxon>
        <taxon>Tremellomycetes</taxon>
        <taxon>Tremellales</taxon>
        <taxon>Cryptococcaceae</taxon>
        <taxon>Kwoniella</taxon>
    </lineage>
</organism>
<evidence type="ECO:0000313" key="2">
    <source>
        <dbReference type="EMBL" id="WWD21656.1"/>
    </source>
</evidence>
<accession>A0A5M6C3H1</accession>
<proteinExistence type="predicted"/>
<dbReference type="OrthoDB" id="565731at2759"/>
<name>A0A5M6C3H1_9TREE</name>
<sequence>MSSLSTFATTLRGGLRGKVGLRNGSGQIRGFYASPAALKKARSSQSEDNFETEEYEQEQDEEDLFDAPSRSSSSTPLDKSAIRQSNVAAILAQAKKAEQDRKSLSIAGVTKSKSTRGKAVAGVKKEETLSDHALRQVVACSEGEEQVAELKKVVRAWKVAGKRVSKRTGAEIVGRLCNIGQPEIAAELVSNQEQYGLPDLDQPTLIKLHHSLLSSSRLPPKLPSTQPVSPTLTLLRLSLLQQKSADPSVVEQESSRLLSSKKARSFKATQVIEGLTEEAREALRSAGGEWEKVLKKVVV</sequence>
<reference evidence="2" key="1">
    <citation type="submission" date="2017-08" db="EMBL/GenBank/DDBJ databases">
        <authorList>
            <person name="Cuomo C."/>
            <person name="Billmyre B."/>
            <person name="Heitman J."/>
        </authorList>
    </citation>
    <scope>NUCLEOTIDE SEQUENCE</scope>
    <source>
        <strain evidence="2">CBS 12478</strain>
    </source>
</reference>
<feature type="compositionally biased region" description="Polar residues" evidence="1">
    <location>
        <begin position="69"/>
        <end position="81"/>
    </location>
</feature>
<evidence type="ECO:0000256" key="1">
    <source>
        <dbReference type="SAM" id="MobiDB-lite"/>
    </source>
</evidence>
<dbReference type="KEGG" id="ksn:43589048"/>
<dbReference type="GeneID" id="43589048"/>
<reference evidence="2" key="2">
    <citation type="submission" date="2024-01" db="EMBL/GenBank/DDBJ databases">
        <title>Comparative genomics of Cryptococcus and Kwoniella reveals pathogenesis evolution and contrasting modes of karyotype evolution via chromosome fusion or intercentromeric recombination.</title>
        <authorList>
            <person name="Coelho M.A."/>
            <person name="David-Palma M."/>
            <person name="Shea T."/>
            <person name="Bowers K."/>
            <person name="McGinley-Smith S."/>
            <person name="Mohammad A.W."/>
            <person name="Gnirke A."/>
            <person name="Yurkov A.M."/>
            <person name="Nowrousian M."/>
            <person name="Sun S."/>
            <person name="Cuomo C.A."/>
            <person name="Heitman J."/>
        </authorList>
    </citation>
    <scope>NUCLEOTIDE SEQUENCE</scope>
    <source>
        <strain evidence="2">CBS 12478</strain>
    </source>
</reference>
<dbReference type="Proteomes" id="UP000322225">
    <property type="component" value="Chromosome 11"/>
</dbReference>
<gene>
    <name evidence="2" type="ORF">CI109_106142</name>
</gene>
<dbReference type="EMBL" id="CP144061">
    <property type="protein sequence ID" value="WWD21656.1"/>
    <property type="molecule type" value="Genomic_DNA"/>
</dbReference>
<keyword evidence="3" id="KW-1185">Reference proteome</keyword>
<dbReference type="RefSeq" id="XP_031860707.1">
    <property type="nucleotide sequence ID" value="XM_032004908.1"/>
</dbReference>
<evidence type="ECO:0000313" key="3">
    <source>
        <dbReference type="Proteomes" id="UP000322225"/>
    </source>
</evidence>
<protein>
    <submittedName>
        <fullName evidence="2">Uncharacterized protein</fullName>
    </submittedName>
</protein>